<dbReference type="GO" id="GO:0006310">
    <property type="term" value="P:DNA recombination"/>
    <property type="evidence" value="ECO:0007669"/>
    <property type="project" value="InterPro"/>
</dbReference>
<dbReference type="OrthoDB" id="9763310at2"/>
<dbReference type="Gene3D" id="1.10.10.10">
    <property type="entry name" value="Winged helix-like DNA-binding domain superfamily/Winged helix DNA-binding domain"/>
    <property type="match status" value="1"/>
</dbReference>
<dbReference type="AlphaFoldDB" id="A0A426RHU9"/>
<dbReference type="Gene3D" id="3.40.50.300">
    <property type="entry name" value="P-loop containing nucleotide triphosphate hydrolases"/>
    <property type="match status" value="2"/>
</dbReference>
<evidence type="ECO:0000259" key="13">
    <source>
        <dbReference type="PROSITE" id="PS51192"/>
    </source>
</evidence>
<dbReference type="GO" id="GO:0043590">
    <property type="term" value="C:bacterial nucleoid"/>
    <property type="evidence" value="ECO:0007669"/>
    <property type="project" value="TreeGrafter"/>
</dbReference>
<evidence type="ECO:0000256" key="7">
    <source>
        <dbReference type="ARBA" id="ARBA00023125"/>
    </source>
</evidence>
<keyword evidence="4" id="KW-0378">Hydrolase</keyword>
<dbReference type="SMART" id="SM00490">
    <property type="entry name" value="HELICc"/>
    <property type="match status" value="1"/>
</dbReference>
<dbReference type="PANTHER" id="PTHR13710:SF105">
    <property type="entry name" value="ATP-DEPENDENT DNA HELICASE Q1"/>
    <property type="match status" value="1"/>
</dbReference>
<dbReference type="InterPro" id="IPR036388">
    <property type="entry name" value="WH-like_DNA-bd_sf"/>
</dbReference>
<dbReference type="PROSITE" id="PS51194">
    <property type="entry name" value="HELICASE_CTER"/>
    <property type="match status" value="1"/>
</dbReference>
<keyword evidence="6" id="KW-0067">ATP-binding</keyword>
<dbReference type="PROSITE" id="PS51192">
    <property type="entry name" value="HELICASE_ATP_BIND_1"/>
    <property type="match status" value="1"/>
</dbReference>
<comment type="similarity">
    <text evidence="1">Belongs to the helicase family. RecQ subfamily.</text>
</comment>
<evidence type="ECO:0000256" key="4">
    <source>
        <dbReference type="ARBA" id="ARBA00022801"/>
    </source>
</evidence>
<feature type="domain" description="Helicase C-terminal" evidence="14">
    <location>
        <begin position="218"/>
        <end position="372"/>
    </location>
</feature>
<reference evidence="16" key="2">
    <citation type="submission" date="2018-12" db="EMBL/GenBank/DDBJ databases">
        <title>Maribacter lutimaris sp. nov., isolated from marine sediment.</title>
        <authorList>
            <person name="Kim K.K."/>
        </authorList>
    </citation>
    <scope>NUCLEOTIDE SEQUENCE [LARGE SCALE GENOMIC DNA]</scope>
    <source>
        <strain evidence="16">PoM-212</strain>
    </source>
</reference>
<dbReference type="GO" id="GO:0005524">
    <property type="term" value="F:ATP binding"/>
    <property type="evidence" value="ECO:0007669"/>
    <property type="project" value="UniProtKB-KW"/>
</dbReference>
<dbReference type="FunFam" id="3.40.50.300:FF:001389">
    <property type="entry name" value="ATP-dependent DNA helicase RecQ"/>
    <property type="match status" value="1"/>
</dbReference>
<dbReference type="InterPro" id="IPR032284">
    <property type="entry name" value="RecQ_Zn-bd"/>
</dbReference>
<evidence type="ECO:0000313" key="16">
    <source>
        <dbReference type="Proteomes" id="UP000286990"/>
    </source>
</evidence>
<accession>A0A426RHU9</accession>
<dbReference type="Pfam" id="PF00271">
    <property type="entry name" value="Helicase_C"/>
    <property type="match status" value="1"/>
</dbReference>
<evidence type="ECO:0000259" key="14">
    <source>
        <dbReference type="PROSITE" id="PS51194"/>
    </source>
</evidence>
<dbReference type="GO" id="GO:0005737">
    <property type="term" value="C:cytoplasm"/>
    <property type="evidence" value="ECO:0007669"/>
    <property type="project" value="TreeGrafter"/>
</dbReference>
<dbReference type="GO" id="GO:0030894">
    <property type="term" value="C:replisome"/>
    <property type="evidence" value="ECO:0007669"/>
    <property type="project" value="TreeGrafter"/>
</dbReference>
<keyword evidence="7" id="KW-0238">DNA-binding</keyword>
<evidence type="ECO:0000256" key="8">
    <source>
        <dbReference type="ARBA" id="ARBA00023235"/>
    </source>
</evidence>
<dbReference type="PANTHER" id="PTHR13710">
    <property type="entry name" value="DNA HELICASE RECQ FAMILY MEMBER"/>
    <property type="match status" value="1"/>
</dbReference>
<gene>
    <name evidence="15" type="ORF">DZC72_12930</name>
</gene>
<dbReference type="EMBL" id="QUSX01000002">
    <property type="protein sequence ID" value="RRQ48591.1"/>
    <property type="molecule type" value="Genomic_DNA"/>
</dbReference>
<dbReference type="InterPro" id="IPR001650">
    <property type="entry name" value="Helicase_C-like"/>
</dbReference>
<organism evidence="15 16">
    <name type="scientific">Maribacter algicola</name>
    <dbReference type="NCBI Taxonomy" id="2498892"/>
    <lineage>
        <taxon>Bacteria</taxon>
        <taxon>Pseudomonadati</taxon>
        <taxon>Bacteroidota</taxon>
        <taxon>Flavobacteriia</taxon>
        <taxon>Flavobacteriales</taxon>
        <taxon>Flavobacteriaceae</taxon>
        <taxon>Maribacter</taxon>
    </lineage>
</organism>
<evidence type="ECO:0000256" key="12">
    <source>
        <dbReference type="ARBA" id="ARBA00044550"/>
    </source>
</evidence>
<evidence type="ECO:0000313" key="15">
    <source>
        <dbReference type="EMBL" id="RRQ48591.1"/>
    </source>
</evidence>
<dbReference type="InterPro" id="IPR004589">
    <property type="entry name" value="DNA_helicase_ATP-dep_RecQ"/>
</dbReference>
<dbReference type="GO" id="GO:0043138">
    <property type="term" value="F:3'-5' DNA helicase activity"/>
    <property type="evidence" value="ECO:0007669"/>
    <property type="project" value="UniProtKB-EC"/>
</dbReference>
<dbReference type="InterPro" id="IPR011545">
    <property type="entry name" value="DEAD/DEAH_box_helicase_dom"/>
</dbReference>
<dbReference type="Pfam" id="PF16124">
    <property type="entry name" value="RecQ_Zn_bind"/>
    <property type="match status" value="1"/>
</dbReference>
<dbReference type="GO" id="GO:0046872">
    <property type="term" value="F:metal ion binding"/>
    <property type="evidence" value="ECO:0007669"/>
    <property type="project" value="UniProtKB-KW"/>
</dbReference>
<dbReference type="Proteomes" id="UP000286990">
    <property type="component" value="Unassembled WGS sequence"/>
</dbReference>
<dbReference type="NCBIfam" id="TIGR00614">
    <property type="entry name" value="recQ_fam"/>
    <property type="match status" value="1"/>
</dbReference>
<proteinExistence type="inferred from homology"/>
<dbReference type="RefSeq" id="WP_125223310.1">
    <property type="nucleotide sequence ID" value="NZ_QUSX01000002.1"/>
</dbReference>
<evidence type="ECO:0000256" key="5">
    <source>
        <dbReference type="ARBA" id="ARBA00022806"/>
    </source>
</evidence>
<dbReference type="SMART" id="SM00487">
    <property type="entry name" value="DEXDc"/>
    <property type="match status" value="1"/>
</dbReference>
<keyword evidence="16" id="KW-1185">Reference proteome</keyword>
<comment type="caution">
    <text evidence="15">The sequence shown here is derived from an EMBL/GenBank/DDBJ whole genome shotgun (WGS) entry which is preliminary data.</text>
</comment>
<dbReference type="InterPro" id="IPR014001">
    <property type="entry name" value="Helicase_ATP-bd"/>
</dbReference>
<evidence type="ECO:0000256" key="6">
    <source>
        <dbReference type="ARBA" id="ARBA00022840"/>
    </source>
</evidence>
<dbReference type="GO" id="GO:0006281">
    <property type="term" value="P:DNA repair"/>
    <property type="evidence" value="ECO:0007669"/>
    <property type="project" value="TreeGrafter"/>
</dbReference>
<evidence type="ECO:0000256" key="9">
    <source>
        <dbReference type="ARBA" id="ARBA00034617"/>
    </source>
</evidence>
<evidence type="ECO:0000256" key="1">
    <source>
        <dbReference type="ARBA" id="ARBA00005446"/>
    </source>
</evidence>
<keyword evidence="8" id="KW-0413">Isomerase</keyword>
<dbReference type="CDD" id="cd17920">
    <property type="entry name" value="DEXHc_RecQ"/>
    <property type="match status" value="1"/>
</dbReference>
<dbReference type="SUPFAM" id="SSF52540">
    <property type="entry name" value="P-loop containing nucleoside triphosphate hydrolases"/>
    <property type="match status" value="1"/>
</dbReference>
<dbReference type="Pfam" id="PF00270">
    <property type="entry name" value="DEAD"/>
    <property type="match status" value="1"/>
</dbReference>
<feature type="domain" description="Helicase ATP-binding" evidence="13">
    <location>
        <begin position="26"/>
        <end position="194"/>
    </location>
</feature>
<name>A0A426RHU9_9FLAO</name>
<keyword evidence="5 15" id="KW-0347">Helicase</keyword>
<protein>
    <recommendedName>
        <fullName evidence="11">ATP-dependent DNA helicase RecQ</fullName>
        <ecNumber evidence="10">5.6.2.4</ecNumber>
    </recommendedName>
    <alternativeName>
        <fullName evidence="12">DNA 3'-5' helicase RecQ</fullName>
    </alternativeName>
</protein>
<comment type="catalytic activity">
    <reaction evidence="9">
        <text>Couples ATP hydrolysis with the unwinding of duplex DNA by translocating in the 3'-5' direction.</text>
        <dbReference type="EC" id="5.6.2.4"/>
    </reaction>
</comment>
<dbReference type="GO" id="GO:0016787">
    <property type="term" value="F:hydrolase activity"/>
    <property type="evidence" value="ECO:0007669"/>
    <property type="project" value="UniProtKB-KW"/>
</dbReference>
<evidence type="ECO:0000256" key="2">
    <source>
        <dbReference type="ARBA" id="ARBA00022723"/>
    </source>
</evidence>
<dbReference type="InterPro" id="IPR027417">
    <property type="entry name" value="P-loop_NTPase"/>
</dbReference>
<evidence type="ECO:0000256" key="11">
    <source>
        <dbReference type="ARBA" id="ARBA00044535"/>
    </source>
</evidence>
<reference evidence="16" key="1">
    <citation type="submission" date="2018-08" db="EMBL/GenBank/DDBJ databases">
        <authorList>
            <person name="Khan S.A."/>
            <person name="J S.E."/>
        </authorList>
    </citation>
    <scope>NUCLEOTIDE SEQUENCE [LARGE SCALE GENOMIC DNA]</scope>
    <source>
        <strain evidence="16">PoM-212</strain>
    </source>
</reference>
<dbReference type="GO" id="GO:0009378">
    <property type="term" value="F:four-way junction helicase activity"/>
    <property type="evidence" value="ECO:0007669"/>
    <property type="project" value="TreeGrafter"/>
</dbReference>
<dbReference type="GO" id="GO:0003677">
    <property type="term" value="F:DNA binding"/>
    <property type="evidence" value="ECO:0007669"/>
    <property type="project" value="UniProtKB-KW"/>
</dbReference>
<keyword evidence="3" id="KW-0547">Nucleotide-binding</keyword>
<evidence type="ECO:0000256" key="10">
    <source>
        <dbReference type="ARBA" id="ARBA00034808"/>
    </source>
</evidence>
<sequence>MSLEPHKVLREYWGYPQFKGPQAYIIDSIMNGRDVLALMPTGGGKSICFQVPTMATDGICIVISPLISLIQNQVSQLKSLGIKAIGMTGSLKFEEVNDILDNCVYGGYKFLYVSPERLEQEMVQERIRQMDVNFFVVDEAHCISQWGHDFRPAYLKCQLLRELHPEVPMIALTATATQKVVTDIVEQLELINPLIEKQSFSRKNISFKVDTHEDKRFQLRHYCKQLKSSGIVYTRSRKVTEEISTYLTKSGISATFYHGGIPEKDKRDKLKSWLQNEIKVMVATNAFGMGIDKPDVSLVVHYQIPDCIENYFQEAGRAGRNGEMAEAILFTNKTDEELARKQFLSVLPDVAMVKFIYRKLSNYFQIAYGEGSNEAFRLNFNEFCDVYQLNTLITYNTLKILDRNSVIALSESFNRMSSVQFICSKDSLLEYLKTNSFLDDSVKLILRTYGGIFENHTVINTFNLAKKLNYPEKKVLEHLEILDKDEIIEYHASHSDLELTFLVPREDDQTINRFAKNIQEQNQLKKAQVEAMLQYIDTDKVCRGKQLLQYFGEKDLLPCGICDVCLQKKDRRDELMDLKHRTIGLLKNREASSRSLVTLLKCNPDSLLMILQELLEDGVVMINDKNEYKIISCEN</sequence>
<keyword evidence="2" id="KW-0479">Metal-binding</keyword>
<dbReference type="EC" id="5.6.2.4" evidence="10"/>
<evidence type="ECO:0000256" key="3">
    <source>
        <dbReference type="ARBA" id="ARBA00022741"/>
    </source>
</evidence>